<organism evidence="2 3">
    <name type="scientific">Candidatus Fimadaptatus faecigallinarum</name>
    <dbReference type="NCBI Taxonomy" id="2840814"/>
    <lineage>
        <taxon>Bacteria</taxon>
        <taxon>Bacillati</taxon>
        <taxon>Bacillota</taxon>
        <taxon>Clostridia</taxon>
        <taxon>Eubacteriales</taxon>
        <taxon>Candidatus Fimadaptatus</taxon>
    </lineage>
</organism>
<reference evidence="2" key="1">
    <citation type="submission" date="2020-10" db="EMBL/GenBank/DDBJ databases">
        <authorList>
            <person name="Gilroy R."/>
        </authorList>
    </citation>
    <scope>NUCLEOTIDE SEQUENCE</scope>
    <source>
        <strain evidence="2">ChiSxjej2B14-8506</strain>
    </source>
</reference>
<gene>
    <name evidence="2" type="ORF">IAC59_10690</name>
</gene>
<reference evidence="2" key="2">
    <citation type="journal article" date="2021" name="PeerJ">
        <title>Extensive microbial diversity within the chicken gut microbiome revealed by metagenomics and culture.</title>
        <authorList>
            <person name="Gilroy R."/>
            <person name="Ravi A."/>
            <person name="Getino M."/>
            <person name="Pursley I."/>
            <person name="Horton D.L."/>
            <person name="Alikhan N.F."/>
            <person name="Baker D."/>
            <person name="Gharbi K."/>
            <person name="Hall N."/>
            <person name="Watson M."/>
            <person name="Adriaenssens E.M."/>
            <person name="Foster-Nyarko E."/>
            <person name="Jarju S."/>
            <person name="Secka A."/>
            <person name="Antonio M."/>
            <person name="Oren A."/>
            <person name="Chaudhuri R.R."/>
            <person name="La Ragione R."/>
            <person name="Hildebrand F."/>
            <person name="Pallen M.J."/>
        </authorList>
    </citation>
    <scope>NUCLEOTIDE SEQUENCE</scope>
    <source>
        <strain evidence="2">ChiSxjej2B14-8506</strain>
    </source>
</reference>
<name>A0A9D1S572_9FIRM</name>
<dbReference type="AlphaFoldDB" id="A0A9D1S572"/>
<evidence type="ECO:0000313" key="3">
    <source>
        <dbReference type="Proteomes" id="UP000824123"/>
    </source>
</evidence>
<proteinExistence type="predicted"/>
<evidence type="ECO:0000313" key="2">
    <source>
        <dbReference type="EMBL" id="HIU47704.1"/>
    </source>
</evidence>
<dbReference type="EMBL" id="DVNK01000063">
    <property type="protein sequence ID" value="HIU47704.1"/>
    <property type="molecule type" value="Genomic_DNA"/>
</dbReference>
<dbReference type="Gene3D" id="1.10.10.2910">
    <property type="match status" value="1"/>
</dbReference>
<feature type="domain" description="IrrE N-terminal-like" evidence="1">
    <location>
        <begin position="54"/>
        <end position="133"/>
    </location>
</feature>
<protein>
    <submittedName>
        <fullName evidence="2">ImmA/IrrE family metallo-endopeptidase</fullName>
    </submittedName>
</protein>
<dbReference type="Proteomes" id="UP000824123">
    <property type="component" value="Unassembled WGS sequence"/>
</dbReference>
<dbReference type="InterPro" id="IPR010359">
    <property type="entry name" value="IrrE_HExxH"/>
</dbReference>
<sequence>MNIQVIEHIENIAGKLTRKYGTRDPYELADWLDCIVDFEDYPKLQGFCNIILGVRVIGLNGRSDYYTRRCACAHELGHLTLGHVRQAGFQPGHMSDFSNLTARFEAEANCFAASLLMSDADTLEAIRTYDEPTRAAASIYVCPELFQAKVRILNSKGYRLNVPELPRGSEWKLQSLRALS</sequence>
<evidence type="ECO:0000259" key="1">
    <source>
        <dbReference type="Pfam" id="PF06114"/>
    </source>
</evidence>
<accession>A0A9D1S572</accession>
<dbReference type="Pfam" id="PF06114">
    <property type="entry name" value="Peptidase_M78"/>
    <property type="match status" value="1"/>
</dbReference>
<comment type="caution">
    <text evidence="2">The sequence shown here is derived from an EMBL/GenBank/DDBJ whole genome shotgun (WGS) entry which is preliminary data.</text>
</comment>